<feature type="region of interest" description="Disordered" evidence="5">
    <location>
        <begin position="1218"/>
        <end position="1237"/>
    </location>
</feature>
<dbReference type="InterPro" id="IPR007854">
    <property type="entry name" value="Fip1_dom"/>
</dbReference>
<feature type="region of interest" description="Disordered" evidence="5">
    <location>
        <begin position="27"/>
        <end position="155"/>
    </location>
</feature>
<evidence type="ECO:0000256" key="4">
    <source>
        <dbReference type="ARBA" id="ARBA00023242"/>
    </source>
</evidence>
<evidence type="ECO:0000256" key="2">
    <source>
        <dbReference type="ARBA" id="ARBA00007459"/>
    </source>
</evidence>
<dbReference type="Pfam" id="PF05182">
    <property type="entry name" value="Fip1"/>
    <property type="match status" value="1"/>
</dbReference>
<dbReference type="Proteomes" id="UP000823749">
    <property type="component" value="Chromosome 4"/>
</dbReference>
<evidence type="ECO:0000313" key="7">
    <source>
        <dbReference type="EMBL" id="KAG5555285.1"/>
    </source>
</evidence>
<evidence type="ECO:0000313" key="8">
    <source>
        <dbReference type="Proteomes" id="UP000823749"/>
    </source>
</evidence>
<dbReference type="GO" id="GO:0006397">
    <property type="term" value="P:mRNA processing"/>
    <property type="evidence" value="ECO:0007669"/>
    <property type="project" value="UniProtKB-KW"/>
</dbReference>
<dbReference type="PANTHER" id="PTHR36884">
    <property type="entry name" value="FIP1[III]-LIKE PROTEIN"/>
    <property type="match status" value="1"/>
</dbReference>
<sequence length="1306" mass="147545">MEDIDDDDFGDLYADVEFQASTTINGQSSDDFATKCIDSGSKGSEELVQDDQAKREFECEGRVDSDGSDSEDDLNIVLNDDEGNDGGGGGLGGSVSREVGLGFDEDEEEEGGGFEGVEEGDDGLVKNRSLGGLEVSPNGRRGGGERGNEPTKGGYKSQFLQYKDYFSIKPVPYPSPAGTGHTEKHRTILDVNIGALERKSWRHPGADITDFFNFGFDEESWKLYCNSVEQLRQRTSLLTRATTYGYPKAKEVYEAEAQYETEGHMDEPEKVAHLQGAVSPVSRGAYREGKQFEMPKGRVIQVEDSILERQASMDVRRIVDRDPDVVIQDCVDNSSGSGKGESTQKGSARESSENGDFGLDDDLCHFGGGSGDEMSSKLLEGDVKRSGRPYPKRYPQLSTPSNSMLVDFDNHASGQISDVDGCRSRKVTGSSSEGQAEAMETSNNTNEKVCSETYNAALSFGETDSLLGDQTQQELSSSISGSHVEASGNFASVDPERVQNHLWKESPNSVEELHESLTSDYHQSIKSKSHQDKAKTGDGKYYSRNRSPFPKDRRHYSSRHHYDSELKRRHDYEESCPFPYTDDNYYGRLQAVYSCDGEGFPYYTESELPCNYFGEWFSHNEAHAAYSKRSRRNHHSFGDEKDQYPSRRWDEREHFLEQRGSRLDDEVVGRDWYNNESRITLNPPFRKEPRRLGSNYSSYSDKGSTRWSGKGDEFHFRKRGEQEGYLLESNYEDYFLQEKYGYCGKERKYLHGKYERQWPSNRRGGKIPRRHFSRQSCTTNRGRGFETISRRGAYDLRLTERHGEHSRRQIVKERNRGIDYFGSNHGAGESEGRVYCPDGEDHHGRRRNWQYDSFHCTKDEYIYSYKDDEFLAEEASFSFRRTLRNASIGGKHKLMDNVEVDQHRIKLMRGGSSNNRVERSSNITDRGNHEKPLLRCRDSVDLQLVGGEGKWPSDVKEDGVADTVYKAKDTLSVSSFNTPPPFLAKHTKMATHTKMTLTIIQGLNTEYACIVSRSQSKHVNTPQARGLNLIDIAAMRYNEAHHEDTAAMKYYNEAHHDAFYNTGLSLLVSMLSETLTGHSASLTIKRLSQLPNAFMVIPHVSSDGVEKSKFLTIGGHNGEVQHEFGGESSGRCSNAGSMECNDKHENMDQMVFADLSESHAGKAGVTENPKVEINQNEEQWLDKFPITEQNEALDIEEGQIVTEEVNENPPCENFVSENVTESRDDKKKSVRVESATRGNKVAEGYDNTRILAAMAKMEKRRERFKEPITLQKENDLMIPKPQVDPIVDAMETKQQRPARKRRWGGS</sequence>
<feature type="domain" description="Pre-mRNA polyadenylation factor Fip1" evidence="6">
    <location>
        <begin position="190"/>
        <end position="232"/>
    </location>
</feature>
<dbReference type="GO" id="GO:0005634">
    <property type="term" value="C:nucleus"/>
    <property type="evidence" value="ECO:0007669"/>
    <property type="project" value="UniProtKB-SubCell"/>
</dbReference>
<comment type="caution">
    <text evidence="7">The sequence shown here is derived from an EMBL/GenBank/DDBJ whole genome shotgun (WGS) entry which is preliminary data.</text>
</comment>
<feature type="compositionally biased region" description="Basic and acidic residues" evidence="5">
    <location>
        <begin position="51"/>
        <end position="65"/>
    </location>
</feature>
<feature type="compositionally biased region" description="Acidic residues" evidence="5">
    <location>
        <begin position="103"/>
        <end position="122"/>
    </location>
</feature>
<dbReference type="PANTHER" id="PTHR36884:SF4">
    <property type="entry name" value="FIP1[III]-LIKE PROTEIN"/>
    <property type="match status" value="1"/>
</dbReference>
<evidence type="ECO:0000256" key="3">
    <source>
        <dbReference type="ARBA" id="ARBA00022664"/>
    </source>
</evidence>
<organism evidence="7 8">
    <name type="scientific">Rhododendron griersonianum</name>
    <dbReference type="NCBI Taxonomy" id="479676"/>
    <lineage>
        <taxon>Eukaryota</taxon>
        <taxon>Viridiplantae</taxon>
        <taxon>Streptophyta</taxon>
        <taxon>Embryophyta</taxon>
        <taxon>Tracheophyta</taxon>
        <taxon>Spermatophyta</taxon>
        <taxon>Magnoliopsida</taxon>
        <taxon>eudicotyledons</taxon>
        <taxon>Gunneridae</taxon>
        <taxon>Pentapetalae</taxon>
        <taxon>asterids</taxon>
        <taxon>Ericales</taxon>
        <taxon>Ericaceae</taxon>
        <taxon>Ericoideae</taxon>
        <taxon>Rhodoreae</taxon>
        <taxon>Rhododendron</taxon>
    </lineage>
</organism>
<feature type="region of interest" description="Disordered" evidence="5">
    <location>
        <begin position="328"/>
        <end position="403"/>
    </location>
</feature>
<evidence type="ECO:0000259" key="6">
    <source>
        <dbReference type="Pfam" id="PF05182"/>
    </source>
</evidence>
<comment type="subcellular location">
    <subcellularLocation>
        <location evidence="1">Nucleus</location>
    </subcellularLocation>
</comment>
<feature type="region of interest" description="Disordered" evidence="5">
    <location>
        <begin position="507"/>
        <end position="562"/>
    </location>
</feature>
<evidence type="ECO:0000256" key="1">
    <source>
        <dbReference type="ARBA" id="ARBA00004123"/>
    </source>
</evidence>
<evidence type="ECO:0000256" key="5">
    <source>
        <dbReference type="SAM" id="MobiDB-lite"/>
    </source>
</evidence>
<feature type="compositionally biased region" description="Polar residues" evidence="5">
    <location>
        <begin position="331"/>
        <end position="346"/>
    </location>
</feature>
<feature type="compositionally biased region" description="Basic and acidic residues" evidence="5">
    <location>
        <begin position="529"/>
        <end position="538"/>
    </location>
</feature>
<name>A0AAV6KS01_9ERIC</name>
<keyword evidence="4" id="KW-0539">Nucleus</keyword>
<reference evidence="7" key="1">
    <citation type="submission" date="2020-08" db="EMBL/GenBank/DDBJ databases">
        <title>Plant Genome Project.</title>
        <authorList>
            <person name="Zhang R.-G."/>
        </authorList>
    </citation>
    <scope>NUCLEOTIDE SEQUENCE</scope>
    <source>
        <strain evidence="7">WSP0</strain>
        <tissue evidence="7">Leaf</tissue>
    </source>
</reference>
<accession>A0AAV6KS01</accession>
<keyword evidence="8" id="KW-1185">Reference proteome</keyword>
<gene>
    <name evidence="7" type="ORF">RHGRI_012728</name>
</gene>
<dbReference type="InterPro" id="IPR044976">
    <property type="entry name" value="FIPS5/FIPS3-like"/>
</dbReference>
<dbReference type="EMBL" id="JACTNZ010000004">
    <property type="protein sequence ID" value="KAG5555285.1"/>
    <property type="molecule type" value="Genomic_DNA"/>
</dbReference>
<protein>
    <recommendedName>
        <fullName evidence="6">Pre-mRNA polyadenylation factor Fip1 domain-containing protein</fullName>
    </recommendedName>
</protein>
<keyword evidence="3" id="KW-0507">mRNA processing</keyword>
<feature type="region of interest" description="Disordered" evidence="5">
    <location>
        <begin position="416"/>
        <end position="446"/>
    </location>
</feature>
<feature type="compositionally biased region" description="Acidic residues" evidence="5">
    <location>
        <begin position="66"/>
        <end position="84"/>
    </location>
</feature>
<feature type="compositionally biased region" description="Basic and acidic residues" evidence="5">
    <location>
        <begin position="1220"/>
        <end position="1231"/>
    </location>
</feature>
<proteinExistence type="inferred from homology"/>
<feature type="compositionally biased region" description="Polar residues" evidence="5">
    <location>
        <begin position="427"/>
        <end position="446"/>
    </location>
</feature>
<comment type="similarity">
    <text evidence="2">Belongs to the FIP1 family.</text>
</comment>